<evidence type="ECO:0000313" key="12">
    <source>
        <dbReference type="Proteomes" id="UP000700908"/>
    </source>
</evidence>
<dbReference type="InterPro" id="IPR045857">
    <property type="entry name" value="O16G_dom_2"/>
</dbReference>
<keyword evidence="5 11" id="KW-0328">Glycosyltransferase</keyword>
<protein>
    <recommendedName>
        <fullName evidence="4">4-alpha-glucanotransferase</fullName>
        <ecNumber evidence="3">2.4.1.25</ecNumber>
    </recommendedName>
    <alternativeName>
        <fullName evidence="8">Amylomaltase</fullName>
    </alternativeName>
    <alternativeName>
        <fullName evidence="9">Disproportionating enzyme</fullName>
    </alternativeName>
</protein>
<keyword evidence="7" id="KW-0119">Carbohydrate metabolism</keyword>
<dbReference type="GO" id="GO:0004134">
    <property type="term" value="F:4-alpha-glucanotransferase activity"/>
    <property type="evidence" value="ECO:0007669"/>
    <property type="project" value="UniProtKB-EC"/>
</dbReference>
<proteinExistence type="inferred from homology"/>
<dbReference type="PANTHER" id="PTHR32438">
    <property type="entry name" value="4-ALPHA-GLUCANOTRANSFERASE DPE1, CHLOROPLASTIC/AMYLOPLASTIC"/>
    <property type="match status" value="1"/>
</dbReference>
<evidence type="ECO:0000256" key="1">
    <source>
        <dbReference type="ARBA" id="ARBA00000439"/>
    </source>
</evidence>
<accession>A0ABS7MHL0</accession>
<dbReference type="SUPFAM" id="SSF51445">
    <property type="entry name" value="(Trans)glycosidases"/>
    <property type="match status" value="2"/>
</dbReference>
<dbReference type="SMART" id="SM00642">
    <property type="entry name" value="Aamy"/>
    <property type="match status" value="1"/>
</dbReference>
<evidence type="ECO:0000313" key="11">
    <source>
        <dbReference type="EMBL" id="MBY4796834.1"/>
    </source>
</evidence>
<dbReference type="Gene3D" id="3.20.20.80">
    <property type="entry name" value="Glycosidases"/>
    <property type="match status" value="2"/>
</dbReference>
<keyword evidence="12" id="KW-1185">Reference proteome</keyword>
<dbReference type="PANTHER" id="PTHR32438:SF5">
    <property type="entry name" value="4-ALPHA-GLUCANOTRANSFERASE DPE1, CHLOROPLASTIC_AMYLOPLASTIC"/>
    <property type="match status" value="1"/>
</dbReference>
<dbReference type="SUPFAM" id="SSF51011">
    <property type="entry name" value="Glycosyl hydrolase domain"/>
    <property type="match status" value="1"/>
</dbReference>
<dbReference type="SUPFAM" id="SSF81296">
    <property type="entry name" value="E set domains"/>
    <property type="match status" value="1"/>
</dbReference>
<dbReference type="InterPro" id="IPR004185">
    <property type="entry name" value="Glyco_hydro_13_lg-like_dom"/>
</dbReference>
<evidence type="ECO:0000256" key="5">
    <source>
        <dbReference type="ARBA" id="ARBA00022676"/>
    </source>
</evidence>
<evidence type="ECO:0000256" key="2">
    <source>
        <dbReference type="ARBA" id="ARBA00005684"/>
    </source>
</evidence>
<dbReference type="InterPro" id="IPR014756">
    <property type="entry name" value="Ig_E-set"/>
</dbReference>
<evidence type="ECO:0000256" key="7">
    <source>
        <dbReference type="ARBA" id="ARBA00023277"/>
    </source>
</evidence>
<dbReference type="Proteomes" id="UP000700908">
    <property type="component" value="Unassembled WGS sequence"/>
</dbReference>
<evidence type="ECO:0000256" key="8">
    <source>
        <dbReference type="ARBA" id="ARBA00031423"/>
    </source>
</evidence>
<dbReference type="Gene3D" id="2.60.40.10">
    <property type="entry name" value="Immunoglobulins"/>
    <property type="match status" value="1"/>
</dbReference>
<dbReference type="Pfam" id="PF00128">
    <property type="entry name" value="Alpha-amylase"/>
    <property type="match status" value="1"/>
</dbReference>
<keyword evidence="6 11" id="KW-0808">Transferase</keyword>
<evidence type="ECO:0000256" key="4">
    <source>
        <dbReference type="ARBA" id="ARBA00020295"/>
    </source>
</evidence>
<comment type="catalytic activity">
    <reaction evidence="1">
        <text>Transfers a segment of a (1-&gt;4)-alpha-D-glucan to a new position in an acceptor, which may be glucose or a (1-&gt;4)-alpha-D-glucan.</text>
        <dbReference type="EC" id="2.4.1.25"/>
    </reaction>
</comment>
<dbReference type="Pfam" id="PF02446">
    <property type="entry name" value="Glyco_hydro_77"/>
    <property type="match status" value="1"/>
</dbReference>
<dbReference type="Gene3D" id="2.60.40.1180">
    <property type="entry name" value="Golgi alpha-mannosidase II"/>
    <property type="match status" value="1"/>
</dbReference>
<evidence type="ECO:0000256" key="9">
    <source>
        <dbReference type="ARBA" id="ARBA00031501"/>
    </source>
</evidence>
<comment type="caution">
    <text evidence="11">The sequence shown here is derived from an EMBL/GenBank/DDBJ whole genome shotgun (WGS) entry which is preliminary data.</text>
</comment>
<comment type="similarity">
    <text evidence="2">Belongs to the disproportionating enzyme family.</text>
</comment>
<dbReference type="CDD" id="cd02857">
    <property type="entry name" value="E_set_CDase_PDE_N"/>
    <property type="match status" value="1"/>
</dbReference>
<dbReference type="Gene3D" id="3.90.400.10">
    <property type="entry name" value="Oligo-1,6-glucosidase, Domain 2"/>
    <property type="match status" value="1"/>
</dbReference>
<dbReference type="EC" id="2.4.1.25" evidence="3"/>
<evidence type="ECO:0000259" key="10">
    <source>
        <dbReference type="SMART" id="SM00642"/>
    </source>
</evidence>
<gene>
    <name evidence="11" type="ORF">K6V98_00415</name>
</gene>
<feature type="domain" description="Glycosyl hydrolase family 13 catalytic" evidence="10">
    <location>
        <begin position="138"/>
        <end position="553"/>
    </location>
</feature>
<dbReference type="InterPro" id="IPR013780">
    <property type="entry name" value="Glyco_hydro_b"/>
</dbReference>
<organism evidence="11 12">
    <name type="scientific">Collinsella ureilytica</name>
    <dbReference type="NCBI Taxonomy" id="2869515"/>
    <lineage>
        <taxon>Bacteria</taxon>
        <taxon>Bacillati</taxon>
        <taxon>Actinomycetota</taxon>
        <taxon>Coriobacteriia</taxon>
        <taxon>Coriobacteriales</taxon>
        <taxon>Coriobacteriaceae</taxon>
        <taxon>Collinsella</taxon>
    </lineage>
</organism>
<evidence type="ECO:0000256" key="3">
    <source>
        <dbReference type="ARBA" id="ARBA00012560"/>
    </source>
</evidence>
<dbReference type="InterPro" id="IPR013783">
    <property type="entry name" value="Ig-like_fold"/>
</dbReference>
<dbReference type="RefSeq" id="WP_222198562.1">
    <property type="nucleotide sequence ID" value="NZ_JAIMFO010000004.1"/>
</dbReference>
<evidence type="ECO:0000256" key="6">
    <source>
        <dbReference type="ARBA" id="ARBA00022679"/>
    </source>
</evidence>
<sequence length="1109" mass="122505">MKIYHDSRSSRFRSPFGAVEAGTSVSIAVEVSEADISSVRVTLRLWVDGDGERLVVMSQDPEELGLFSAEVPLDEANIVWYSFIAETDHETVYLGATPGKTGGVGEMSISADPPSFQITVYRPRAVRPSWYEQGIVYQIFPDRYRRDADWLERTEAALAPARSGMGRHIVKDWNEPPVYDRNPDGSIASWDLYGGSLKGIEEDLDRLSDLGVTVIYLNPIFEAVSNHRYDTADYMKIDPVLGDEKDFTDLCREAAQRGISIILDGVFNHTGDDSVYFNRYGNFPGLGAWQSEKSVWRDAYTFHEDGTYDCWWGISNMPATNESSKRFKDLIVGKDGVVRHWLAAGARGWRLDVADELSDSFIREITAAALAERPDALILGEVWEDASNKVSYGQLRRYLLGDELDSAMNYPFRMMVLDFLLGRIGSDEAAEIIESLAENYPPEALSCALNLLGSHDRPRIASVLGGGPDEGALAEEERGRWRLDAGSMGLAKSRFWLASLIQMTFPGVPSIYYGDEFGLEGLSDPGNRRPLPYLKDVHDTDMQTIIKNAAAVRRALPFMTTGTIRAISSGNKDVLAYTRSGDKEAATVLINRSLSSSADLAIPALAPAATEVVGGREVVIGEDGLVHLSLEPMGSAIVHFHEKIRLEKPLASGVGTVCHITSIPNEQGFGTLGEPARRFVDHLADLGLSYWQVLPVNPTDAFNSPYAGPSAFAGNIELVSGGEAELRCSYKTWKGRKAKGRGLSVRGADPAFDQFVAQQAAWLEPYCAYTAIKQAQKGKPWQAWPEQLRSYRPELLDDRRFADEARFVAYGQFCFDQAWHELARYAHERGIALIGDIPMYVSADSVDAWAHPELFHLTETGEPAEIAGVPADDMAPNGQLWGNPTFRWDHMKEDGYTWWIQRLERACDLYDVVRLDHFLGFHSYFSVPAGCTCEQGRWLAGPGVDLFRAAHRALGPLPFIAEDLGLLTPGVRALSSSCGFLGLDVLQFEDYDVRCGVRPRVDKMIYTSTHDTATLIGWCAASFTGGSENDEARELAQSIMASALESKSEVVMIPLQDILGLGEDARMNYPGVAEGNWSWQASEDEIAKARDGFVELMKAADRTKTVSVA</sequence>
<dbReference type="InterPro" id="IPR017853">
    <property type="entry name" value="GH"/>
</dbReference>
<dbReference type="InterPro" id="IPR003385">
    <property type="entry name" value="Glyco_hydro_77"/>
</dbReference>
<dbReference type="InterPro" id="IPR006047">
    <property type="entry name" value="GH13_cat_dom"/>
</dbReference>
<dbReference type="EMBL" id="JAIMFO010000004">
    <property type="protein sequence ID" value="MBY4796834.1"/>
    <property type="molecule type" value="Genomic_DNA"/>
</dbReference>
<reference evidence="11 12" key="1">
    <citation type="submission" date="2021-08" db="EMBL/GenBank/DDBJ databases">
        <title>Collinsella faecalis sp. nov. isolated from swine faeces.</title>
        <authorList>
            <person name="Oh B.S."/>
            <person name="Lee J.H."/>
        </authorList>
    </citation>
    <scope>NUCLEOTIDE SEQUENCE [LARGE SCALE GENOMIC DNA]</scope>
    <source>
        <strain evidence="11 12">AGMB00827</strain>
    </source>
</reference>
<name>A0ABS7MHL0_9ACTN</name>
<dbReference type="CDD" id="cd11338">
    <property type="entry name" value="AmyAc_CMD"/>
    <property type="match status" value="1"/>
</dbReference>